<feature type="transmembrane region" description="Helical" evidence="5">
    <location>
        <begin position="12"/>
        <end position="30"/>
    </location>
</feature>
<dbReference type="InterPro" id="IPR003593">
    <property type="entry name" value="AAA+_ATPase"/>
</dbReference>
<dbReference type="CDD" id="cd03230">
    <property type="entry name" value="ABC_DR_subfamily_A"/>
    <property type="match status" value="1"/>
</dbReference>
<dbReference type="PANTHER" id="PTHR42711:SF5">
    <property type="entry name" value="ABC TRANSPORTER ATP-BINDING PROTEIN NATA"/>
    <property type="match status" value="1"/>
</dbReference>
<keyword evidence="5" id="KW-0472">Membrane</keyword>
<dbReference type="InterPro" id="IPR027417">
    <property type="entry name" value="P-loop_NTPase"/>
</dbReference>
<keyword evidence="4 7" id="KW-0067">ATP-binding</keyword>
<dbReference type="InterPro" id="IPR003439">
    <property type="entry name" value="ABC_transporter-like_ATP-bd"/>
</dbReference>
<proteinExistence type="inferred from homology"/>
<accession>A0A4U2Z6S0</accession>
<evidence type="ECO:0000256" key="1">
    <source>
        <dbReference type="ARBA" id="ARBA00005417"/>
    </source>
</evidence>
<dbReference type="SUPFAM" id="SSF52540">
    <property type="entry name" value="P-loop containing nucleoside triphosphate hydrolases"/>
    <property type="match status" value="1"/>
</dbReference>
<reference evidence="7 8" key="1">
    <citation type="submission" date="2019-04" db="EMBL/GenBank/DDBJ databases">
        <title>Lysinibacillus genome sequencing.</title>
        <authorList>
            <person name="Dunlap C."/>
        </authorList>
    </citation>
    <scope>NUCLEOTIDE SEQUENCE [LARGE SCALE GENOMIC DNA]</scope>
    <source>
        <strain evidence="7 8">CCTCC AB 2010389</strain>
    </source>
</reference>
<dbReference type="GO" id="GO:0016887">
    <property type="term" value="F:ATP hydrolysis activity"/>
    <property type="evidence" value="ECO:0007669"/>
    <property type="project" value="InterPro"/>
</dbReference>
<keyword evidence="5" id="KW-0812">Transmembrane</keyword>
<protein>
    <submittedName>
        <fullName evidence="7">ABC transporter ATP-binding protein</fullName>
    </submittedName>
</protein>
<dbReference type="InterPro" id="IPR050763">
    <property type="entry name" value="ABC_transporter_ATP-binding"/>
</dbReference>
<evidence type="ECO:0000259" key="6">
    <source>
        <dbReference type="PROSITE" id="PS50893"/>
    </source>
</evidence>
<name>A0A4U2Z6S0_9BACI</name>
<dbReference type="GO" id="GO:0005524">
    <property type="term" value="F:ATP binding"/>
    <property type="evidence" value="ECO:0007669"/>
    <property type="project" value="UniProtKB-KW"/>
</dbReference>
<keyword evidence="2" id="KW-0813">Transport</keyword>
<dbReference type="EMBL" id="SZPU01000032">
    <property type="protein sequence ID" value="TKI69160.1"/>
    <property type="molecule type" value="Genomic_DNA"/>
</dbReference>
<dbReference type="PROSITE" id="PS50893">
    <property type="entry name" value="ABC_TRANSPORTER_2"/>
    <property type="match status" value="1"/>
</dbReference>
<keyword evidence="3" id="KW-0547">Nucleotide-binding</keyword>
<organism evidence="7 8">
    <name type="scientific">Lysinibacillus mangiferihumi</name>
    <dbReference type="NCBI Taxonomy" id="1130819"/>
    <lineage>
        <taxon>Bacteria</taxon>
        <taxon>Bacillati</taxon>
        <taxon>Bacillota</taxon>
        <taxon>Bacilli</taxon>
        <taxon>Bacillales</taxon>
        <taxon>Bacillaceae</taxon>
        <taxon>Lysinibacillus</taxon>
    </lineage>
</organism>
<dbReference type="Proteomes" id="UP000308744">
    <property type="component" value="Unassembled WGS sequence"/>
</dbReference>
<keyword evidence="8" id="KW-1185">Reference proteome</keyword>
<sequence length="341" mass="39144">MENMFNNRRISRFIFINILVITFYISIMFIDRGFIMLDTNLSVKNVSKYFKNNIKANNNISIEFQTHEITALIGHNGAGKTTLLNQIGGLIIPSEGQIHINNIDVIKEHSKVRKLVSTMPQFQVPLKGVSMLQAIESIAMIKGFSSKVSKKKAEEIISSLQLDNWKNIEGEKLSGGLQRLTSFAMTVIDEAPVIILDEPTNDVDPIRRILMWKYLRKLADKGSIIIIVTHNLFEVEKYADRYILLDKGCVKKDINISNRYSQNIKHMLCVYDIDNIDISMFSSDFVTKYDIEQKKLTVSLKEENIYRAITIVLEVLKNGKATSYDLKIENLYDNYEDMINE</sequence>
<evidence type="ECO:0000313" key="7">
    <source>
        <dbReference type="EMBL" id="TKI69160.1"/>
    </source>
</evidence>
<evidence type="ECO:0000256" key="5">
    <source>
        <dbReference type="SAM" id="Phobius"/>
    </source>
</evidence>
<evidence type="ECO:0000256" key="2">
    <source>
        <dbReference type="ARBA" id="ARBA00022448"/>
    </source>
</evidence>
<gene>
    <name evidence="7" type="ORF">FC756_09310</name>
</gene>
<evidence type="ECO:0000256" key="3">
    <source>
        <dbReference type="ARBA" id="ARBA00022741"/>
    </source>
</evidence>
<keyword evidence="5" id="KW-1133">Transmembrane helix</keyword>
<evidence type="ECO:0000313" key="8">
    <source>
        <dbReference type="Proteomes" id="UP000308744"/>
    </source>
</evidence>
<comment type="caution">
    <text evidence="7">The sequence shown here is derived from an EMBL/GenBank/DDBJ whole genome shotgun (WGS) entry which is preliminary data.</text>
</comment>
<dbReference type="SMART" id="SM00382">
    <property type="entry name" value="AAA"/>
    <property type="match status" value="1"/>
</dbReference>
<dbReference type="Gene3D" id="3.40.50.300">
    <property type="entry name" value="P-loop containing nucleotide triphosphate hydrolases"/>
    <property type="match status" value="1"/>
</dbReference>
<comment type="similarity">
    <text evidence="1">Belongs to the ABC transporter superfamily.</text>
</comment>
<dbReference type="Pfam" id="PF00005">
    <property type="entry name" value="ABC_tran"/>
    <property type="match status" value="1"/>
</dbReference>
<evidence type="ECO:0000256" key="4">
    <source>
        <dbReference type="ARBA" id="ARBA00022840"/>
    </source>
</evidence>
<dbReference type="PANTHER" id="PTHR42711">
    <property type="entry name" value="ABC TRANSPORTER ATP-BINDING PROTEIN"/>
    <property type="match status" value="1"/>
</dbReference>
<feature type="domain" description="ABC transporter" evidence="6">
    <location>
        <begin position="41"/>
        <end position="272"/>
    </location>
</feature>
<dbReference type="AlphaFoldDB" id="A0A4U2Z6S0"/>